<feature type="compositionally biased region" description="Acidic residues" evidence="1">
    <location>
        <begin position="409"/>
        <end position="426"/>
    </location>
</feature>
<evidence type="ECO:0000259" key="3">
    <source>
        <dbReference type="Pfam" id="PF20235"/>
    </source>
</evidence>
<dbReference type="EMBL" id="GBRH01200041">
    <property type="protein sequence ID" value="JAD97854.1"/>
    <property type="molecule type" value="Transcribed_RNA"/>
</dbReference>
<dbReference type="PANTHER" id="PTHR33120:SF47">
    <property type="entry name" value="OS05G0571400 PROTEIN"/>
    <property type="match status" value="1"/>
</dbReference>
<dbReference type="InterPro" id="IPR046527">
    <property type="entry name" value="PIR2-like_helical"/>
</dbReference>
<name>A0A0A9EAQ7_ARUDO</name>
<dbReference type="Pfam" id="PF20235">
    <property type="entry name" value="PIR2-like_helical"/>
    <property type="match status" value="1"/>
</dbReference>
<evidence type="ECO:0000259" key="2">
    <source>
        <dbReference type="Pfam" id="PF12274"/>
    </source>
</evidence>
<evidence type="ECO:0000256" key="1">
    <source>
        <dbReference type="SAM" id="MobiDB-lite"/>
    </source>
</evidence>
<feature type="domain" description="DUF3615" evidence="2">
    <location>
        <begin position="222"/>
        <end position="339"/>
    </location>
</feature>
<accession>A0A0A9EAQ7</accession>
<reference evidence="4" key="1">
    <citation type="submission" date="2014-09" db="EMBL/GenBank/DDBJ databases">
        <authorList>
            <person name="Magalhaes I.L.F."/>
            <person name="Oliveira U."/>
            <person name="Santos F.R."/>
            <person name="Vidigal T.H.D.A."/>
            <person name="Brescovit A.D."/>
            <person name="Santos A.J."/>
        </authorList>
    </citation>
    <scope>NUCLEOTIDE SEQUENCE</scope>
    <source>
        <tissue evidence="4">Shoot tissue taken approximately 20 cm above the soil surface</tissue>
    </source>
</reference>
<feature type="domain" description="PIR2-like helical" evidence="3">
    <location>
        <begin position="2"/>
        <end position="87"/>
    </location>
</feature>
<proteinExistence type="predicted"/>
<organism evidence="4">
    <name type="scientific">Arundo donax</name>
    <name type="common">Giant reed</name>
    <name type="synonym">Donax arundinaceus</name>
    <dbReference type="NCBI Taxonomy" id="35708"/>
    <lineage>
        <taxon>Eukaryota</taxon>
        <taxon>Viridiplantae</taxon>
        <taxon>Streptophyta</taxon>
        <taxon>Embryophyta</taxon>
        <taxon>Tracheophyta</taxon>
        <taxon>Spermatophyta</taxon>
        <taxon>Magnoliopsida</taxon>
        <taxon>Liliopsida</taxon>
        <taxon>Poales</taxon>
        <taxon>Poaceae</taxon>
        <taxon>PACMAD clade</taxon>
        <taxon>Arundinoideae</taxon>
        <taxon>Arundineae</taxon>
        <taxon>Arundo</taxon>
    </lineage>
</organism>
<feature type="region of interest" description="Disordered" evidence="1">
    <location>
        <begin position="400"/>
        <end position="426"/>
    </location>
</feature>
<reference evidence="4" key="2">
    <citation type="journal article" date="2015" name="Data Brief">
        <title>Shoot transcriptome of the giant reed, Arundo donax.</title>
        <authorList>
            <person name="Barrero R.A."/>
            <person name="Guerrero F.D."/>
            <person name="Moolhuijzen P."/>
            <person name="Goolsby J.A."/>
            <person name="Tidwell J."/>
            <person name="Bellgard S.E."/>
            <person name="Bellgard M.I."/>
        </authorList>
    </citation>
    <scope>NUCLEOTIDE SEQUENCE</scope>
    <source>
        <tissue evidence="4">Shoot tissue taken approximately 20 cm above the soil surface</tissue>
    </source>
</reference>
<dbReference type="PANTHER" id="PTHR33120">
    <property type="entry name" value="EXPRESSED PROTEIN-RELATED"/>
    <property type="match status" value="1"/>
</dbReference>
<dbReference type="AlphaFoldDB" id="A0A0A9EAQ7"/>
<sequence>MAGHCYGPLDPVSNIILNTIWYDAAFPPARKLDLDMVSTLGLFRIEARSMYGLVSFLCTRYHHLNFHRAMRYLLEADGNLLLADPQLDAQAAAAATAALKAEDRRRLHLPWSTTTAFHNALGSRVAAQYQCPATSVNEAFKAAATAAWHPNPDAQATLLTSSETKLGFAISRLQGGGQLSSEDVQRLARLLVSPDDSPCEKPLLPSPIKENMHGHTTISKKVKAALSIYAPMLNGDSAYELHVVCGVNEQVSGPVHCPESGTCPPEKFYRSHVNFLATLKDTNSQAAGGSVLFFAEVSNDDECEAETRSFCCPVLLPPPCAERVRCLYCDYVGARIVHPIGKNFHGHKEDFEMMVRKEDPFDKDFDPALMEQYYTNTTIISDSSVMAERIGRLQEDRFYADNRGSDGYTESDEDDTDSDYMNDDEC</sequence>
<dbReference type="InterPro" id="IPR022059">
    <property type="entry name" value="DUF3615"/>
</dbReference>
<dbReference type="Pfam" id="PF12274">
    <property type="entry name" value="DUF3615"/>
    <property type="match status" value="1"/>
</dbReference>
<protein>
    <submittedName>
        <fullName evidence="4">Uncharacterized protein</fullName>
    </submittedName>
</protein>
<evidence type="ECO:0000313" key="4">
    <source>
        <dbReference type="EMBL" id="JAD97854.1"/>
    </source>
</evidence>